<sequence>MSRPRRTAALAGAFYLLTHLTSVAAVILYGPMVADDAWLAGSDGGGPQLLGALLDIVLAVAVVGTALCLLPLLRAHAPLGGPAYLVLRVLEAAVIVVGAASVAALVSLRDAGLADGGAGVALRELYSATFLVGAGLVVGVHTVVLAVVLWRLRAVPRWIPVLGVVGSALVTASNLTVMFGLADEVTTARSLAAIPIFLWEISLAITLIVRGLRLPARTGAPEKTAVAAAA</sequence>
<feature type="transmembrane region" description="Helical" evidence="1">
    <location>
        <begin position="49"/>
        <end position="73"/>
    </location>
</feature>
<dbReference type="Pfam" id="PF14329">
    <property type="entry name" value="DUF4386"/>
    <property type="match status" value="1"/>
</dbReference>
<comment type="caution">
    <text evidence="2">The sequence shown here is derived from an EMBL/GenBank/DDBJ whole genome shotgun (WGS) entry which is preliminary data.</text>
</comment>
<evidence type="ECO:0000256" key="1">
    <source>
        <dbReference type="SAM" id="Phobius"/>
    </source>
</evidence>
<feature type="transmembrane region" description="Helical" evidence="1">
    <location>
        <begin position="188"/>
        <end position="209"/>
    </location>
</feature>
<proteinExistence type="predicted"/>
<organism evidence="2 3">
    <name type="scientific">Demequina lignilytica</name>
    <dbReference type="NCBI Taxonomy" id="3051663"/>
    <lineage>
        <taxon>Bacteria</taxon>
        <taxon>Bacillati</taxon>
        <taxon>Actinomycetota</taxon>
        <taxon>Actinomycetes</taxon>
        <taxon>Micrococcales</taxon>
        <taxon>Demequinaceae</taxon>
        <taxon>Demequina</taxon>
    </lineage>
</organism>
<dbReference type="Proteomes" id="UP001172737">
    <property type="component" value="Unassembled WGS sequence"/>
</dbReference>
<keyword evidence="1" id="KW-0472">Membrane</keyword>
<evidence type="ECO:0000313" key="2">
    <source>
        <dbReference type="EMBL" id="MDN4488739.1"/>
    </source>
</evidence>
<keyword evidence="1" id="KW-0812">Transmembrane</keyword>
<evidence type="ECO:0000313" key="3">
    <source>
        <dbReference type="Proteomes" id="UP001172737"/>
    </source>
</evidence>
<dbReference type="AlphaFoldDB" id="A0AAW7M443"/>
<feature type="transmembrane region" description="Helical" evidence="1">
    <location>
        <begin position="161"/>
        <end position="182"/>
    </location>
</feature>
<keyword evidence="3" id="KW-1185">Reference proteome</keyword>
<dbReference type="InterPro" id="IPR025495">
    <property type="entry name" value="DUF4386"/>
</dbReference>
<reference evidence="2" key="1">
    <citation type="submission" date="2023-06" db="EMBL/GenBank/DDBJ databases">
        <title>Sysu t00039.</title>
        <authorList>
            <person name="Gao L."/>
            <person name="Fang B.-Z."/>
            <person name="Li W.-J."/>
        </authorList>
    </citation>
    <scope>NUCLEOTIDE SEQUENCE</scope>
    <source>
        <strain evidence="2">SYSU T00039</strain>
    </source>
</reference>
<feature type="transmembrane region" description="Helical" evidence="1">
    <location>
        <begin position="85"/>
        <end position="108"/>
    </location>
</feature>
<keyword evidence="1" id="KW-1133">Transmembrane helix</keyword>
<feature type="transmembrane region" description="Helical" evidence="1">
    <location>
        <begin position="128"/>
        <end position="149"/>
    </location>
</feature>
<accession>A0AAW7M443</accession>
<gene>
    <name evidence="2" type="ORF">QQX10_11230</name>
</gene>
<dbReference type="EMBL" id="JAUHPX010000007">
    <property type="protein sequence ID" value="MDN4488739.1"/>
    <property type="molecule type" value="Genomic_DNA"/>
</dbReference>
<protein>
    <submittedName>
        <fullName evidence="2">DUF4386 domain-containing protein</fullName>
    </submittedName>
</protein>
<name>A0AAW7M443_9MICO</name>
<dbReference type="RefSeq" id="WP_301122084.1">
    <property type="nucleotide sequence ID" value="NZ_JAUHPX010000007.1"/>
</dbReference>